<dbReference type="InParanoid" id="A0A067LV75"/>
<name>A0A067LV75_BOTB1</name>
<dbReference type="EMBL" id="KL198152">
    <property type="protein sequence ID" value="KDQ06165.1"/>
    <property type="molecule type" value="Genomic_DNA"/>
</dbReference>
<proteinExistence type="predicted"/>
<accession>A0A067LV75</accession>
<dbReference type="AlphaFoldDB" id="A0A067LV75"/>
<gene>
    <name evidence="1" type="ORF">BOTBODRAFT_39787</name>
</gene>
<dbReference type="Proteomes" id="UP000027195">
    <property type="component" value="Unassembled WGS sequence"/>
</dbReference>
<protein>
    <submittedName>
        <fullName evidence="1">Uncharacterized protein</fullName>
    </submittedName>
</protein>
<reference evidence="2" key="1">
    <citation type="journal article" date="2014" name="Proc. Natl. Acad. Sci. U.S.A.">
        <title>Extensive sampling of basidiomycete genomes demonstrates inadequacy of the white-rot/brown-rot paradigm for wood decay fungi.</title>
        <authorList>
            <person name="Riley R."/>
            <person name="Salamov A.A."/>
            <person name="Brown D.W."/>
            <person name="Nagy L.G."/>
            <person name="Floudas D."/>
            <person name="Held B.W."/>
            <person name="Levasseur A."/>
            <person name="Lombard V."/>
            <person name="Morin E."/>
            <person name="Otillar R."/>
            <person name="Lindquist E.A."/>
            <person name="Sun H."/>
            <person name="LaButti K.M."/>
            <person name="Schmutz J."/>
            <person name="Jabbour D."/>
            <person name="Luo H."/>
            <person name="Baker S.E."/>
            <person name="Pisabarro A.G."/>
            <person name="Walton J.D."/>
            <person name="Blanchette R.A."/>
            <person name="Henrissat B."/>
            <person name="Martin F."/>
            <person name="Cullen D."/>
            <person name="Hibbett D.S."/>
            <person name="Grigoriev I.V."/>
        </authorList>
    </citation>
    <scope>NUCLEOTIDE SEQUENCE [LARGE SCALE GENOMIC DNA]</scope>
    <source>
        <strain evidence="2">FD-172 SS1</strain>
    </source>
</reference>
<feature type="non-terminal residue" evidence="1">
    <location>
        <position position="1"/>
    </location>
</feature>
<evidence type="ECO:0000313" key="2">
    <source>
        <dbReference type="Proteomes" id="UP000027195"/>
    </source>
</evidence>
<sequence>AAQIPSEILTTYESRGVLVHFAQTCTGVYKSFEEAGIVKSVSETSNFHRCDTVSFLA</sequence>
<keyword evidence="2" id="KW-1185">Reference proteome</keyword>
<dbReference type="HOGENOM" id="CLU_3001924_0_0_1"/>
<evidence type="ECO:0000313" key="1">
    <source>
        <dbReference type="EMBL" id="KDQ06165.1"/>
    </source>
</evidence>
<organism evidence="1 2">
    <name type="scientific">Botryobasidium botryosum (strain FD-172 SS1)</name>
    <dbReference type="NCBI Taxonomy" id="930990"/>
    <lineage>
        <taxon>Eukaryota</taxon>
        <taxon>Fungi</taxon>
        <taxon>Dikarya</taxon>
        <taxon>Basidiomycota</taxon>
        <taxon>Agaricomycotina</taxon>
        <taxon>Agaricomycetes</taxon>
        <taxon>Cantharellales</taxon>
        <taxon>Botryobasidiaceae</taxon>
        <taxon>Botryobasidium</taxon>
    </lineage>
</organism>